<proteinExistence type="predicted"/>
<dbReference type="AlphaFoldDB" id="A0A2R5END2"/>
<reference evidence="1 2" key="1">
    <citation type="submission" date="2017-08" db="EMBL/GenBank/DDBJ databases">
        <title>Substantial Increase in Enzyme Production by Combined Drug-Resistance Mutations in Paenibacillus agaridevorans.</title>
        <authorList>
            <person name="Tanaka Y."/>
            <person name="Funane K."/>
            <person name="Hosaka T."/>
            <person name="Shiwa Y."/>
            <person name="Fujita N."/>
            <person name="Miyazaki T."/>
            <person name="Yoshikawa H."/>
            <person name="Murakami K."/>
            <person name="Kasahara K."/>
            <person name="Inaoka T."/>
            <person name="Hiraga Y."/>
            <person name="Ochi K."/>
        </authorList>
    </citation>
    <scope>NUCLEOTIDE SEQUENCE [LARGE SCALE GENOMIC DNA]</scope>
    <source>
        <strain evidence="1 2">T-3040</strain>
    </source>
</reference>
<protein>
    <submittedName>
        <fullName evidence="1">Uncharacterized protein</fullName>
    </submittedName>
</protein>
<evidence type="ECO:0000313" key="2">
    <source>
        <dbReference type="Proteomes" id="UP000245202"/>
    </source>
</evidence>
<name>A0A2R5END2_9BACL</name>
<dbReference type="Proteomes" id="UP000245202">
    <property type="component" value="Unassembled WGS sequence"/>
</dbReference>
<gene>
    <name evidence="1" type="ORF">PAT3040_02634</name>
</gene>
<sequence length="217" mass="25063">MLLSVGLGCATLLIGACIIVFLQPKEIKVDRVYGSGINMNEYSLSISPAGENMIPSTQEQYNEVSDDSAINISYSVVYEQNKWFKNDRRSLKLLRFERPFPVDQNAKVQDFYYRLVDESLDVYDDRTAVFTRLYEKRESYNNLFDVIPQSIVIPGGKDIKEARMWIQQHDPQFLNLKDKTIIDPSVLNSWQQDDYRQSYSDLSPEGLSLEEIIEHAS</sequence>
<keyword evidence="2" id="KW-1185">Reference proteome</keyword>
<dbReference type="EMBL" id="BDQX01000133">
    <property type="protein sequence ID" value="GBG08067.1"/>
    <property type="molecule type" value="Genomic_DNA"/>
</dbReference>
<comment type="caution">
    <text evidence="1">The sequence shown here is derived from an EMBL/GenBank/DDBJ whole genome shotgun (WGS) entry which is preliminary data.</text>
</comment>
<evidence type="ECO:0000313" key="1">
    <source>
        <dbReference type="EMBL" id="GBG08067.1"/>
    </source>
</evidence>
<accession>A0A2R5END2</accession>
<organism evidence="1 2">
    <name type="scientific">Paenibacillus agaridevorans</name>
    <dbReference type="NCBI Taxonomy" id="171404"/>
    <lineage>
        <taxon>Bacteria</taxon>
        <taxon>Bacillati</taxon>
        <taxon>Bacillota</taxon>
        <taxon>Bacilli</taxon>
        <taxon>Bacillales</taxon>
        <taxon>Paenibacillaceae</taxon>
        <taxon>Paenibacillus</taxon>
    </lineage>
</organism>